<evidence type="ECO:0000256" key="3">
    <source>
        <dbReference type="PIRNR" id="PIRNR000858"/>
    </source>
</evidence>
<protein>
    <recommendedName>
        <fullName evidence="3">Succinyl-CoA:3-ketoacid-coenzyme A transferase</fullName>
        <ecNumber evidence="3">2.8.3.5</ecNumber>
    </recommendedName>
</protein>
<keyword evidence="6" id="KW-1185">Reference proteome</keyword>
<dbReference type="GO" id="GO:0008260">
    <property type="term" value="F:succinyl-CoA:3-oxo-acid CoA-transferase activity"/>
    <property type="evidence" value="ECO:0007669"/>
    <property type="project" value="UniProtKB-EC"/>
</dbReference>
<accession>A0A9W7BDR7</accession>
<dbReference type="GO" id="GO:0046952">
    <property type="term" value="P:ketone body catabolic process"/>
    <property type="evidence" value="ECO:0007669"/>
    <property type="project" value="InterPro"/>
</dbReference>
<dbReference type="SMART" id="SM00882">
    <property type="entry name" value="CoA_trans"/>
    <property type="match status" value="2"/>
</dbReference>
<dbReference type="PANTHER" id="PTHR13707">
    <property type="entry name" value="KETOACID-COENZYME A TRANSFERASE"/>
    <property type="match status" value="1"/>
</dbReference>
<evidence type="ECO:0000313" key="6">
    <source>
        <dbReference type="Proteomes" id="UP001165085"/>
    </source>
</evidence>
<dbReference type="EC" id="2.8.3.5" evidence="3"/>
<dbReference type="InterPro" id="IPR014388">
    <property type="entry name" value="3-oxoacid_CoA-transferase"/>
</dbReference>
<comment type="similarity">
    <text evidence="1 3">Belongs to the 3-oxoacid CoA-transferase family.</text>
</comment>
<evidence type="ECO:0000256" key="1">
    <source>
        <dbReference type="ARBA" id="ARBA00007154"/>
    </source>
</evidence>
<name>A0A9W7BDR7_9STRA</name>
<gene>
    <name evidence="5" type="ORF">TrST_g12794</name>
</gene>
<dbReference type="SUPFAM" id="SSF100950">
    <property type="entry name" value="NagB/RpiA/CoA transferase-like"/>
    <property type="match status" value="2"/>
</dbReference>
<dbReference type="Gene3D" id="3.40.1080.10">
    <property type="entry name" value="Glutaconate Coenzyme A-transferase"/>
    <property type="match status" value="2"/>
</dbReference>
<comment type="catalytic activity">
    <reaction evidence="3">
        <text>a 3-oxo acid + succinyl-CoA = a 3-oxoacyl-CoA + succinate</text>
        <dbReference type="Rhea" id="RHEA:24564"/>
        <dbReference type="ChEBI" id="CHEBI:30031"/>
        <dbReference type="ChEBI" id="CHEBI:35973"/>
        <dbReference type="ChEBI" id="CHEBI:57292"/>
        <dbReference type="ChEBI" id="CHEBI:90726"/>
        <dbReference type="EC" id="2.8.3.5"/>
    </reaction>
</comment>
<dbReference type="AlphaFoldDB" id="A0A9W7BDR7"/>
<dbReference type="PANTHER" id="PTHR13707:SF60">
    <property type="entry name" value="ACETATE COA-TRANSFERASE SUBUNIT ALPHA"/>
    <property type="match status" value="1"/>
</dbReference>
<comment type="pathway">
    <text evidence="3">Ketone metabolism; succinyl-CoA degradation; acetoacetyl-CoA from succinyl-CoA: step 1/1.</text>
</comment>
<sequence>MFRMMFRPLSSRSSKLAFQTLNRSFSSSPSKVRSSAALALNEAFSTVPSKSNLTFCVGGFGLCGIPETLISSIATDFPEVKNMTAVSNNAGVDGFGLGKLLESGQVERMISSYVGENKTFEKMYLGGELAVELTPQGTLAERLRSGGAGIPAFFTPTAAGTVIADGGFPIKYKSDGSGDVEIKSEPRETRTFNGVEYVMEEAITGDVSLVKAWKADTRGNLVFRGTARNFNPDCARAGRFCIAEVEEIVEAGEISPDDVHLPGVFVDRVVKATDNEKRIEQVTERAEEGSGGSGSVVTGGRGRIVRRAAKEFKDGMYVNLGIGIPTMASNFLPSGVRIELQSENGLMGMGPFPKKGSADADWINAGKQTVTPVPGASTFSSSDSFGMIRSCKVGLTILGGMQVSSNGDLANWIIPGKMVKGMGGAMDLVGAPGSRVVVTMEHVAKNGTHKIMRDCSLPLTGKGVVDLIITDMCVFKCDKKNGGLTLIELAKGVTVDDIKENTGCEFDVVEGEIPLMDEE</sequence>
<evidence type="ECO:0000256" key="4">
    <source>
        <dbReference type="PIRSR" id="PIRSR000858-1"/>
    </source>
</evidence>
<dbReference type="InterPro" id="IPR004165">
    <property type="entry name" value="CoA_trans_fam_I"/>
</dbReference>
<dbReference type="Proteomes" id="UP001165085">
    <property type="component" value="Unassembled WGS sequence"/>
</dbReference>
<evidence type="ECO:0000256" key="2">
    <source>
        <dbReference type="ARBA" id="ARBA00022679"/>
    </source>
</evidence>
<dbReference type="EMBL" id="BRXY01000298">
    <property type="protein sequence ID" value="GMH84893.1"/>
    <property type="molecule type" value="Genomic_DNA"/>
</dbReference>
<dbReference type="PIRSF" id="PIRSF000858">
    <property type="entry name" value="SCOT-t"/>
    <property type="match status" value="1"/>
</dbReference>
<dbReference type="OrthoDB" id="1933379at2759"/>
<organism evidence="5 6">
    <name type="scientific">Triparma strigata</name>
    <dbReference type="NCBI Taxonomy" id="1606541"/>
    <lineage>
        <taxon>Eukaryota</taxon>
        <taxon>Sar</taxon>
        <taxon>Stramenopiles</taxon>
        <taxon>Ochrophyta</taxon>
        <taxon>Bolidophyceae</taxon>
        <taxon>Parmales</taxon>
        <taxon>Triparmaceae</taxon>
        <taxon>Triparma</taxon>
    </lineage>
</organism>
<dbReference type="InterPro" id="IPR037171">
    <property type="entry name" value="NagB/RpiA_transferase-like"/>
</dbReference>
<keyword evidence="3" id="KW-0496">Mitochondrion</keyword>
<dbReference type="InterPro" id="IPR012791">
    <property type="entry name" value="3-oxoacid_CoA-transf_B"/>
</dbReference>
<keyword evidence="2 3" id="KW-0808">Transferase</keyword>
<evidence type="ECO:0000313" key="5">
    <source>
        <dbReference type="EMBL" id="GMH84893.1"/>
    </source>
</evidence>
<dbReference type="FunFam" id="3.40.1080.10:FF:000001">
    <property type="entry name" value="Succinyl-coa:3-ketoacid-coenzyme a transferase subunit b"/>
    <property type="match status" value="1"/>
</dbReference>
<dbReference type="Pfam" id="PF01144">
    <property type="entry name" value="CoA_trans"/>
    <property type="match status" value="2"/>
</dbReference>
<feature type="active site" description="5-glutamyl coenzyme A thioester intermediate" evidence="4">
    <location>
        <position position="343"/>
    </location>
</feature>
<proteinExistence type="inferred from homology"/>
<reference evidence="6" key="1">
    <citation type="journal article" date="2023" name="Commun. Biol.">
        <title>Genome analysis of Parmales, the sister group of diatoms, reveals the evolutionary specialization of diatoms from phago-mixotrophs to photoautotrophs.</title>
        <authorList>
            <person name="Ban H."/>
            <person name="Sato S."/>
            <person name="Yoshikawa S."/>
            <person name="Yamada K."/>
            <person name="Nakamura Y."/>
            <person name="Ichinomiya M."/>
            <person name="Sato N."/>
            <person name="Blanc-Mathieu R."/>
            <person name="Endo H."/>
            <person name="Kuwata A."/>
            <person name="Ogata H."/>
        </authorList>
    </citation>
    <scope>NUCLEOTIDE SEQUENCE [LARGE SCALE GENOMIC DNA]</scope>
    <source>
        <strain evidence="6">NIES 3701</strain>
    </source>
</reference>
<comment type="caution">
    <text evidence="5">The sequence shown here is derived from an EMBL/GenBank/DDBJ whole genome shotgun (WGS) entry which is preliminary data.</text>
</comment>
<dbReference type="NCBIfam" id="TIGR02428">
    <property type="entry name" value="pcaJ_scoB_fam"/>
    <property type="match status" value="1"/>
</dbReference>
<comment type="function">
    <text evidence="3">Key enzyme for ketone body catabolism. Transfers the CoA moiety from succinate to acetoacetate. Formation of the enzyme-CoA intermediate proceeds via an unstable anhydride species formed between the carboxylate groups of the enzyme and substrate.</text>
</comment>